<keyword evidence="3" id="KW-0041">Annexin</keyword>
<evidence type="ECO:0000313" key="5">
    <source>
        <dbReference type="Proteomes" id="UP000070544"/>
    </source>
</evidence>
<dbReference type="SMART" id="SM00335">
    <property type="entry name" value="ANX"/>
    <property type="match status" value="2"/>
</dbReference>
<dbReference type="InterPro" id="IPR037104">
    <property type="entry name" value="Annexin_sf"/>
</dbReference>
<proteinExistence type="inferred from homology"/>
<dbReference type="PANTHER" id="PTHR10502:SF102">
    <property type="entry name" value="ANNEXIN B11"/>
    <property type="match status" value="1"/>
</dbReference>
<evidence type="ECO:0000256" key="1">
    <source>
        <dbReference type="ARBA" id="ARBA00007831"/>
    </source>
</evidence>
<accession>A0A139A7L0</accession>
<gene>
    <name evidence="4" type="ORF">M427DRAFT_59568</name>
</gene>
<dbReference type="PANTHER" id="PTHR10502">
    <property type="entry name" value="ANNEXIN"/>
    <property type="match status" value="1"/>
</dbReference>
<dbReference type="GO" id="GO:0005509">
    <property type="term" value="F:calcium ion binding"/>
    <property type="evidence" value="ECO:0007669"/>
    <property type="project" value="InterPro"/>
</dbReference>
<dbReference type="PROSITE" id="PS51897">
    <property type="entry name" value="ANNEXIN_2"/>
    <property type="match status" value="1"/>
</dbReference>
<dbReference type="AlphaFoldDB" id="A0A139A7L0"/>
<dbReference type="GO" id="GO:0005886">
    <property type="term" value="C:plasma membrane"/>
    <property type="evidence" value="ECO:0007669"/>
    <property type="project" value="TreeGrafter"/>
</dbReference>
<dbReference type="STRING" id="1344416.A0A139A7L0"/>
<dbReference type="EMBL" id="KQ965788">
    <property type="protein sequence ID" value="KXS12425.1"/>
    <property type="molecule type" value="Genomic_DNA"/>
</dbReference>
<dbReference type="InterPro" id="IPR018502">
    <property type="entry name" value="Annexin_repeat"/>
</dbReference>
<evidence type="ECO:0000313" key="4">
    <source>
        <dbReference type="EMBL" id="KXS12425.1"/>
    </source>
</evidence>
<dbReference type="Proteomes" id="UP000070544">
    <property type="component" value="Unassembled WGS sequence"/>
</dbReference>
<dbReference type="Pfam" id="PF00191">
    <property type="entry name" value="Annexin"/>
    <property type="match status" value="1"/>
</dbReference>
<sequence>MFNRPRAADEGPTYAQNAAGGYSKPAVAPVAEPKKGSALERAITLHNAIVHNDKETIIDIVCRTSPLDIGAIVDAHRKQFGESPGKTIRGNLGGAENGLLEVLNGCAMPDLEFEVFNLRSALMGTNPDEYTVIDALVPLSPDEMSTIKSAYQQIAGKSLEAELHKYGQFFHRDLMTFFDCLLNVERKVATGRKFDINADVDALYAAGQGKIGTDEKGMFRILTERPDAHLLQLFDAYERKYRKTVEDVIKHEFKFHERKTEKAALLLVACIRDRATAIADLFYKSMDVNVAADIRDGDINGVNELRLARLTVRHRDASVRKVIKEAFQRKYGITLSAKISASTKGGLRDALLACMGEGIRLGR</sequence>
<dbReference type="PRINTS" id="PR00196">
    <property type="entry name" value="ANNEXIN"/>
</dbReference>
<evidence type="ECO:0000256" key="3">
    <source>
        <dbReference type="ARBA" id="ARBA00023216"/>
    </source>
</evidence>
<keyword evidence="5" id="KW-1185">Reference proteome</keyword>
<dbReference type="OrthoDB" id="37886at2759"/>
<dbReference type="GO" id="GO:0001786">
    <property type="term" value="F:phosphatidylserine binding"/>
    <property type="evidence" value="ECO:0007669"/>
    <property type="project" value="TreeGrafter"/>
</dbReference>
<organism evidence="4 5">
    <name type="scientific">Gonapodya prolifera (strain JEL478)</name>
    <name type="common">Monoblepharis prolifera</name>
    <dbReference type="NCBI Taxonomy" id="1344416"/>
    <lineage>
        <taxon>Eukaryota</taxon>
        <taxon>Fungi</taxon>
        <taxon>Fungi incertae sedis</taxon>
        <taxon>Chytridiomycota</taxon>
        <taxon>Chytridiomycota incertae sedis</taxon>
        <taxon>Monoblepharidomycetes</taxon>
        <taxon>Monoblepharidales</taxon>
        <taxon>Gonapodyaceae</taxon>
        <taxon>Gonapodya</taxon>
    </lineage>
</organism>
<keyword evidence="2" id="KW-0677">Repeat</keyword>
<evidence type="ECO:0000256" key="2">
    <source>
        <dbReference type="ARBA" id="ARBA00022737"/>
    </source>
</evidence>
<dbReference type="GO" id="GO:0005544">
    <property type="term" value="F:calcium-dependent phospholipid binding"/>
    <property type="evidence" value="ECO:0007669"/>
    <property type="project" value="InterPro"/>
</dbReference>
<protein>
    <submittedName>
        <fullName evidence="4">Annexin</fullName>
    </submittedName>
</protein>
<dbReference type="Gene3D" id="1.10.220.10">
    <property type="entry name" value="Annexin"/>
    <property type="match status" value="4"/>
</dbReference>
<name>A0A139A7L0_GONPJ</name>
<reference evidence="4 5" key="1">
    <citation type="journal article" date="2015" name="Genome Biol. Evol.">
        <title>Phylogenomic analyses indicate that early fungi evolved digesting cell walls of algal ancestors of land plants.</title>
        <authorList>
            <person name="Chang Y."/>
            <person name="Wang S."/>
            <person name="Sekimoto S."/>
            <person name="Aerts A.L."/>
            <person name="Choi C."/>
            <person name="Clum A."/>
            <person name="LaButti K.M."/>
            <person name="Lindquist E.A."/>
            <person name="Yee Ngan C."/>
            <person name="Ohm R.A."/>
            <person name="Salamov A.A."/>
            <person name="Grigoriev I.V."/>
            <person name="Spatafora J.W."/>
            <person name="Berbee M.L."/>
        </authorList>
    </citation>
    <scope>NUCLEOTIDE SEQUENCE [LARGE SCALE GENOMIC DNA]</scope>
    <source>
        <strain evidence="4 5">JEL478</strain>
    </source>
</reference>
<comment type="similarity">
    <text evidence="1">Belongs to the annexin family.</text>
</comment>
<dbReference type="GO" id="GO:0005737">
    <property type="term" value="C:cytoplasm"/>
    <property type="evidence" value="ECO:0007669"/>
    <property type="project" value="TreeGrafter"/>
</dbReference>
<dbReference type="SUPFAM" id="SSF47874">
    <property type="entry name" value="Annexin"/>
    <property type="match status" value="1"/>
</dbReference>
<dbReference type="InterPro" id="IPR001464">
    <property type="entry name" value="Annexin"/>
</dbReference>